<evidence type="ECO:0000256" key="1">
    <source>
        <dbReference type="SAM" id="MobiDB-lite"/>
    </source>
</evidence>
<feature type="region of interest" description="Disordered" evidence="1">
    <location>
        <begin position="18"/>
        <end position="42"/>
    </location>
</feature>
<organism evidence="2 3">
    <name type="scientific">Alligator mississippiensis</name>
    <name type="common">American alligator</name>
    <dbReference type="NCBI Taxonomy" id="8496"/>
    <lineage>
        <taxon>Eukaryota</taxon>
        <taxon>Metazoa</taxon>
        <taxon>Chordata</taxon>
        <taxon>Craniata</taxon>
        <taxon>Vertebrata</taxon>
        <taxon>Euteleostomi</taxon>
        <taxon>Archelosauria</taxon>
        <taxon>Archosauria</taxon>
        <taxon>Crocodylia</taxon>
        <taxon>Alligatoridae</taxon>
        <taxon>Alligatorinae</taxon>
        <taxon>Alligator</taxon>
    </lineage>
</organism>
<dbReference type="AlphaFoldDB" id="A0A151NJ37"/>
<evidence type="ECO:0000313" key="3">
    <source>
        <dbReference type="Proteomes" id="UP000050525"/>
    </source>
</evidence>
<keyword evidence="3" id="KW-1185">Reference proteome</keyword>
<reference evidence="2 3" key="1">
    <citation type="journal article" date="2012" name="Genome Biol.">
        <title>Sequencing three crocodilian genomes to illuminate the evolution of archosaurs and amniotes.</title>
        <authorList>
            <person name="St John J.A."/>
            <person name="Braun E.L."/>
            <person name="Isberg S.R."/>
            <person name="Miles L.G."/>
            <person name="Chong A.Y."/>
            <person name="Gongora J."/>
            <person name="Dalzell P."/>
            <person name="Moran C."/>
            <person name="Bed'hom B."/>
            <person name="Abzhanov A."/>
            <person name="Burgess S.C."/>
            <person name="Cooksey A.M."/>
            <person name="Castoe T.A."/>
            <person name="Crawford N.G."/>
            <person name="Densmore L.D."/>
            <person name="Drew J.C."/>
            <person name="Edwards S.V."/>
            <person name="Faircloth B.C."/>
            <person name="Fujita M.K."/>
            <person name="Greenwold M.J."/>
            <person name="Hoffmann F.G."/>
            <person name="Howard J.M."/>
            <person name="Iguchi T."/>
            <person name="Janes D.E."/>
            <person name="Khan S.Y."/>
            <person name="Kohno S."/>
            <person name="de Koning A.J."/>
            <person name="Lance S.L."/>
            <person name="McCarthy F.M."/>
            <person name="McCormack J.E."/>
            <person name="Merchant M.E."/>
            <person name="Peterson D.G."/>
            <person name="Pollock D.D."/>
            <person name="Pourmand N."/>
            <person name="Raney B.J."/>
            <person name="Roessler K.A."/>
            <person name="Sanford J.R."/>
            <person name="Sawyer R.H."/>
            <person name="Schmidt C.J."/>
            <person name="Triplett E.W."/>
            <person name="Tuberville T.D."/>
            <person name="Venegas-Anaya M."/>
            <person name="Howard J.T."/>
            <person name="Jarvis E.D."/>
            <person name="Guillette L.J.Jr."/>
            <person name="Glenn T.C."/>
            <person name="Green R.E."/>
            <person name="Ray D.A."/>
        </authorList>
    </citation>
    <scope>NUCLEOTIDE SEQUENCE [LARGE SCALE GENOMIC DNA]</scope>
    <source>
        <strain evidence="2">KSC_2009_1</strain>
    </source>
</reference>
<feature type="compositionally biased region" description="Polar residues" evidence="1">
    <location>
        <begin position="24"/>
        <end position="36"/>
    </location>
</feature>
<dbReference type="Proteomes" id="UP000050525">
    <property type="component" value="Unassembled WGS sequence"/>
</dbReference>
<name>A0A151NJ37_ALLMI</name>
<evidence type="ECO:0000313" key="2">
    <source>
        <dbReference type="EMBL" id="KYO36804.1"/>
    </source>
</evidence>
<gene>
    <name evidence="2" type="ORF">Y1Q_0020849</name>
</gene>
<sequence>MTVLESVRKAPEGPAFECRRKATFGSQDEVSGSPQPTAGALQTALPEDDIELHFILLQQLVVAPEDWLEDSQTWWAEDVTRDDMQDWADQEFQAQLLALEHECLGLLREQNAILTWAVQATDDDR</sequence>
<comment type="caution">
    <text evidence="2">The sequence shown here is derived from an EMBL/GenBank/DDBJ whole genome shotgun (WGS) entry which is preliminary data.</text>
</comment>
<protein>
    <submittedName>
        <fullName evidence="2">Uncharacterized protein</fullName>
    </submittedName>
</protein>
<proteinExistence type="predicted"/>
<accession>A0A151NJ37</accession>
<dbReference type="EMBL" id="AKHW03002907">
    <property type="protein sequence ID" value="KYO36804.1"/>
    <property type="molecule type" value="Genomic_DNA"/>
</dbReference>